<proteinExistence type="predicted"/>
<dbReference type="EMBL" id="CYZV01000011">
    <property type="protein sequence ID" value="CUO02121.1"/>
    <property type="molecule type" value="Genomic_DNA"/>
</dbReference>
<dbReference type="AlphaFoldDB" id="A0A174BM21"/>
<evidence type="ECO:0000313" key="2">
    <source>
        <dbReference type="Proteomes" id="UP000095558"/>
    </source>
</evidence>
<dbReference type="RefSeq" id="WP_042400324.1">
    <property type="nucleotide sequence ID" value="NZ_CYYT01000001.1"/>
</dbReference>
<organism evidence="1 2">
    <name type="scientific">Clostridium disporicum</name>
    <dbReference type="NCBI Taxonomy" id="84024"/>
    <lineage>
        <taxon>Bacteria</taxon>
        <taxon>Bacillati</taxon>
        <taxon>Bacillota</taxon>
        <taxon>Clostridia</taxon>
        <taxon>Eubacteriales</taxon>
        <taxon>Clostridiaceae</taxon>
        <taxon>Clostridium</taxon>
    </lineage>
</organism>
<accession>A0A174BM21</accession>
<sequence length="100" mass="11809">MILRCINNNLCDSLTLNKEYYVIEETSDYYVVIDDSQNETTCKKSRFTIVEDNDLSKKCKATINELAYQLDNEFKDIKNFTIRKNSKGEIKEISVKFKYE</sequence>
<evidence type="ECO:0000313" key="1">
    <source>
        <dbReference type="EMBL" id="CUO02121.1"/>
    </source>
</evidence>
<dbReference type="GeneID" id="83012629"/>
<gene>
    <name evidence="1" type="ORF">ERS852470_01253</name>
</gene>
<protein>
    <submittedName>
        <fullName evidence="1">Uncharacterized protein</fullName>
    </submittedName>
</protein>
<name>A0A174BM21_9CLOT</name>
<dbReference type="OrthoDB" id="1909821at2"/>
<dbReference type="Proteomes" id="UP000095558">
    <property type="component" value="Unassembled WGS sequence"/>
</dbReference>
<reference evidence="1 2" key="1">
    <citation type="submission" date="2015-09" db="EMBL/GenBank/DDBJ databases">
        <authorList>
            <consortium name="Pathogen Informatics"/>
        </authorList>
    </citation>
    <scope>NUCLEOTIDE SEQUENCE [LARGE SCALE GENOMIC DNA]</scope>
    <source>
        <strain evidence="1 2">2789STDY5834855</strain>
    </source>
</reference>